<evidence type="ECO:0000313" key="2">
    <source>
        <dbReference type="EMBL" id="KAK5089489.1"/>
    </source>
</evidence>
<keyword evidence="3" id="KW-1185">Reference proteome</keyword>
<sequence length="150" mass="15616">MPPKIDKSENEDHLFLLSCLHNADTPDWQDVATLNGIADSASLPAKKSAQRKFKRIVDASGKYKLENGKVVLKDGDGLTSTSTSTPSTPTPTTPVSGKKRGRKAAAAGASSNKKAKKADDADTGEGVRKEGYGGDGDEAEAEAEAGEDAV</sequence>
<reference evidence="2 3" key="1">
    <citation type="submission" date="2023-08" db="EMBL/GenBank/DDBJ databases">
        <title>Black Yeasts Isolated from many extreme environments.</title>
        <authorList>
            <person name="Coleine C."/>
            <person name="Stajich J.E."/>
            <person name="Selbmann L."/>
        </authorList>
    </citation>
    <scope>NUCLEOTIDE SEQUENCE [LARGE SCALE GENOMIC DNA]</scope>
    <source>
        <strain evidence="2 3">CCFEE 5885</strain>
    </source>
</reference>
<comment type="caution">
    <text evidence="2">The sequence shown here is derived from an EMBL/GenBank/DDBJ whole genome shotgun (WGS) entry which is preliminary data.</text>
</comment>
<feature type="compositionally biased region" description="Basic and acidic residues" evidence="1">
    <location>
        <begin position="117"/>
        <end position="132"/>
    </location>
</feature>
<gene>
    <name evidence="2" type="ORF">LTR24_006131</name>
</gene>
<name>A0ABR0K7N9_9EURO</name>
<accession>A0ABR0K7N9</accession>
<evidence type="ECO:0000313" key="3">
    <source>
        <dbReference type="Proteomes" id="UP001345013"/>
    </source>
</evidence>
<dbReference type="EMBL" id="JAVRRG010000076">
    <property type="protein sequence ID" value="KAK5089489.1"/>
    <property type="molecule type" value="Genomic_DNA"/>
</dbReference>
<evidence type="ECO:0000256" key="1">
    <source>
        <dbReference type="SAM" id="MobiDB-lite"/>
    </source>
</evidence>
<feature type="region of interest" description="Disordered" evidence="1">
    <location>
        <begin position="72"/>
        <end position="150"/>
    </location>
</feature>
<protein>
    <submittedName>
        <fullName evidence="2">Uncharacterized protein</fullName>
    </submittedName>
</protein>
<proteinExistence type="predicted"/>
<feature type="compositionally biased region" description="Acidic residues" evidence="1">
    <location>
        <begin position="135"/>
        <end position="150"/>
    </location>
</feature>
<dbReference type="Proteomes" id="UP001345013">
    <property type="component" value="Unassembled WGS sequence"/>
</dbReference>
<organism evidence="2 3">
    <name type="scientific">Lithohypha guttulata</name>
    <dbReference type="NCBI Taxonomy" id="1690604"/>
    <lineage>
        <taxon>Eukaryota</taxon>
        <taxon>Fungi</taxon>
        <taxon>Dikarya</taxon>
        <taxon>Ascomycota</taxon>
        <taxon>Pezizomycotina</taxon>
        <taxon>Eurotiomycetes</taxon>
        <taxon>Chaetothyriomycetidae</taxon>
        <taxon>Chaetothyriales</taxon>
        <taxon>Trichomeriaceae</taxon>
        <taxon>Lithohypha</taxon>
    </lineage>
</organism>